<dbReference type="Proteomes" id="UP000664344">
    <property type="component" value="Unassembled WGS sequence"/>
</dbReference>
<dbReference type="InterPro" id="IPR030916">
    <property type="entry name" value="ELWxxDGT_rpt"/>
</dbReference>
<keyword evidence="3" id="KW-1185">Reference proteome</keyword>
<gene>
    <name evidence="2" type="ORF">JYP53_11520</name>
</gene>
<evidence type="ECO:0000313" key="2">
    <source>
        <dbReference type="EMBL" id="MBN7770529.1"/>
    </source>
</evidence>
<name>A0ABS3BFB9_9GAMM</name>
<reference evidence="2 3" key="1">
    <citation type="submission" date="2021-02" db="EMBL/GenBank/DDBJ databases">
        <title>PHA producing bacteria isolated from coastal sediment in Guangdong, Shenzhen.</title>
        <authorList>
            <person name="Zheng W."/>
            <person name="Yu S."/>
            <person name="Huang Y."/>
        </authorList>
    </citation>
    <scope>NUCLEOTIDE SEQUENCE [LARGE SCALE GENOMIC DNA]</scope>
    <source>
        <strain evidence="2 3">TN21-5</strain>
    </source>
</reference>
<feature type="compositionally biased region" description="Low complexity" evidence="1">
    <location>
        <begin position="45"/>
        <end position="54"/>
    </location>
</feature>
<evidence type="ECO:0000256" key="1">
    <source>
        <dbReference type="SAM" id="MobiDB-lite"/>
    </source>
</evidence>
<evidence type="ECO:0008006" key="4">
    <source>
        <dbReference type="Google" id="ProtNLM"/>
    </source>
</evidence>
<comment type="caution">
    <text evidence="2">The sequence shown here is derived from an EMBL/GenBank/DDBJ whole genome shotgun (WGS) entry which is preliminary data.</text>
</comment>
<organism evidence="2 3">
    <name type="scientific">Marinobacter daepoensis</name>
    <dbReference type="NCBI Taxonomy" id="262077"/>
    <lineage>
        <taxon>Bacteria</taxon>
        <taxon>Pseudomonadati</taxon>
        <taxon>Pseudomonadota</taxon>
        <taxon>Gammaproteobacteria</taxon>
        <taxon>Pseudomonadales</taxon>
        <taxon>Marinobacteraceae</taxon>
        <taxon>Marinobacter</taxon>
    </lineage>
</organism>
<protein>
    <recommendedName>
        <fullName evidence="4">Hyalin</fullName>
    </recommendedName>
</protein>
<sequence>MNSPSTLTRFAIITIAGIMLSACGDSSSDNKPLTGGETDTPPTADISDGGSDSSGSDDTDNTPPSGSFLLFSADDGVHGTELWKYDDTKSETVMVKDINPAGGDSNPALFARYGSFVYFSATTDEHGTELWRTDGTAAGTTLFKDIFPGADNSHPSGFTEFNGLLYFKATNGTNGLELWRTDGTPEGTEMYSDLRPGRSGSNPGYLTVFNNHLYFWADDGVSGKEIWRTDGSEAGLHLFKDINPGSGHGLNNPQVGISMVEYDGALYFAADDGVSGLELWRTDGTEEGTTLLKDINPDRLPSSPFQFGFAHGALYFNAYTKDEGRRLWKTHGTPESTVLVGSGFNFPFGLATLGDELYFFASSEGAGLEPWKTDGTPEGTRMLKNINIENNGRDSSITTSTNPGFSELNGMLYFNADDGKAGTQTLWRTDGTEEGTIPVGNLNVGNILAGVRLPIVFNNTLILRAHDGLSGYELWQLKGPEENTVQLKDINPGHRSSDPKHFFIFE</sequence>
<accession>A0ABS3BFB9</accession>
<evidence type="ECO:0000313" key="3">
    <source>
        <dbReference type="Proteomes" id="UP000664344"/>
    </source>
</evidence>
<dbReference type="RefSeq" id="WP_206557680.1">
    <property type="nucleotide sequence ID" value="NZ_JAFKDB010000016.1"/>
</dbReference>
<proteinExistence type="predicted"/>
<dbReference type="NCBIfam" id="TIGR04534">
    <property type="entry name" value="ELWxxDGT_rpt"/>
    <property type="match status" value="3"/>
</dbReference>
<dbReference type="EMBL" id="JAFKDB010000016">
    <property type="protein sequence ID" value="MBN7770529.1"/>
    <property type="molecule type" value="Genomic_DNA"/>
</dbReference>
<feature type="region of interest" description="Disordered" evidence="1">
    <location>
        <begin position="26"/>
        <end position="72"/>
    </location>
</feature>